<dbReference type="Pfam" id="PF00589">
    <property type="entry name" value="Phage_integrase"/>
    <property type="match status" value="1"/>
</dbReference>
<keyword evidence="4" id="KW-0233">DNA recombination</keyword>
<feature type="domain" description="Tyr recombinase" evidence="5">
    <location>
        <begin position="120"/>
        <end position="315"/>
    </location>
</feature>
<proteinExistence type="inferred from homology"/>
<dbReference type="InterPro" id="IPR011010">
    <property type="entry name" value="DNA_brk_join_enz"/>
</dbReference>
<dbReference type="PROSITE" id="PS51898">
    <property type="entry name" value="TYR_RECOMBINASE"/>
    <property type="match status" value="1"/>
</dbReference>
<comment type="caution">
    <text evidence="6">The sequence shown here is derived from an EMBL/GenBank/DDBJ whole genome shotgun (WGS) entry which is preliminary data.</text>
</comment>
<dbReference type="SUPFAM" id="SSF56349">
    <property type="entry name" value="DNA breaking-rejoining enzymes"/>
    <property type="match status" value="1"/>
</dbReference>
<dbReference type="AlphaFoldDB" id="A0A1Y1QGK7"/>
<evidence type="ECO:0000313" key="7">
    <source>
        <dbReference type="Proteomes" id="UP000192491"/>
    </source>
</evidence>
<name>A0A1Y1QGK7_9GAMM</name>
<comment type="similarity">
    <text evidence="1">Belongs to the 'phage' integrase family.</text>
</comment>
<evidence type="ECO:0000256" key="2">
    <source>
        <dbReference type="ARBA" id="ARBA00022908"/>
    </source>
</evidence>
<accession>A0A1Y1QGK7</accession>
<dbReference type="InterPro" id="IPR010998">
    <property type="entry name" value="Integrase_recombinase_N"/>
</dbReference>
<gene>
    <name evidence="6" type="ORF">BWK73_34560</name>
</gene>
<dbReference type="CDD" id="cd00397">
    <property type="entry name" value="DNA_BRE_C"/>
    <property type="match status" value="1"/>
</dbReference>
<reference evidence="6 7" key="1">
    <citation type="submission" date="2017-01" db="EMBL/GenBank/DDBJ databases">
        <title>Novel large sulfur bacteria in the metagenomes of groundwater-fed chemosynthetic microbial mats in the Lake Huron basin.</title>
        <authorList>
            <person name="Sharrar A.M."/>
            <person name="Flood B.E."/>
            <person name="Bailey J.V."/>
            <person name="Jones D.S."/>
            <person name="Biddanda B."/>
            <person name="Ruberg S.A."/>
            <person name="Marcus D.N."/>
            <person name="Dick G.J."/>
        </authorList>
    </citation>
    <scope>NUCLEOTIDE SEQUENCE [LARGE SCALE GENOMIC DNA]</scope>
    <source>
        <strain evidence="6">A8</strain>
    </source>
</reference>
<evidence type="ECO:0000256" key="1">
    <source>
        <dbReference type="ARBA" id="ARBA00008857"/>
    </source>
</evidence>
<evidence type="ECO:0000256" key="3">
    <source>
        <dbReference type="ARBA" id="ARBA00023125"/>
    </source>
</evidence>
<dbReference type="PANTHER" id="PTHR30349:SF64">
    <property type="entry name" value="PROPHAGE INTEGRASE INTD-RELATED"/>
    <property type="match status" value="1"/>
</dbReference>
<dbReference type="GO" id="GO:0006310">
    <property type="term" value="P:DNA recombination"/>
    <property type="evidence" value="ECO:0007669"/>
    <property type="project" value="UniProtKB-KW"/>
</dbReference>
<dbReference type="GO" id="GO:0015074">
    <property type="term" value="P:DNA integration"/>
    <property type="evidence" value="ECO:0007669"/>
    <property type="project" value="UniProtKB-KW"/>
</dbReference>
<evidence type="ECO:0000256" key="4">
    <source>
        <dbReference type="ARBA" id="ARBA00023172"/>
    </source>
</evidence>
<sequence>MFISIETNPTVPTVTFSFLLTRYRRVRLPAVQTVSQVEVALRSLAIVVENADSLPLDQLDPERLLDWRDHLLNVRRVSQATWNNYLRHLKLLVHFGHESGDLPVSVNPFSGVKRVQEYQCSKKVIPSADLRLLMAYLDQDKADVEFYPVWFWKVVIRCLYYTGMRRRQLVSLRWADVDFSRGVIRLRADSSKTKREWSIPIPAPLHESLEVLRAATVQVRGRVPLAEEQVFCVQWFNRAYKGKETSVGQVSGFFKRLKNNSGIAVSAHRFRHTLGTKVAATGQIRDLQKQLGHTDLKTTMGYVQPDLGRMRDMLDVLGDL</sequence>
<dbReference type="InterPro" id="IPR002104">
    <property type="entry name" value="Integrase_catalytic"/>
</dbReference>
<keyword evidence="3" id="KW-0238">DNA-binding</keyword>
<organism evidence="6 7">
    <name type="scientific">Thiothrix lacustris</name>
    <dbReference type="NCBI Taxonomy" id="525917"/>
    <lineage>
        <taxon>Bacteria</taxon>
        <taxon>Pseudomonadati</taxon>
        <taxon>Pseudomonadota</taxon>
        <taxon>Gammaproteobacteria</taxon>
        <taxon>Thiotrichales</taxon>
        <taxon>Thiotrichaceae</taxon>
        <taxon>Thiothrix</taxon>
    </lineage>
</organism>
<dbReference type="PANTHER" id="PTHR30349">
    <property type="entry name" value="PHAGE INTEGRASE-RELATED"/>
    <property type="match status" value="1"/>
</dbReference>
<dbReference type="InterPro" id="IPR050090">
    <property type="entry name" value="Tyrosine_recombinase_XerCD"/>
</dbReference>
<protein>
    <recommendedName>
        <fullName evidence="5">Tyr recombinase domain-containing protein</fullName>
    </recommendedName>
</protein>
<dbReference type="Gene3D" id="1.10.443.10">
    <property type="entry name" value="Intergrase catalytic core"/>
    <property type="match status" value="1"/>
</dbReference>
<keyword evidence="2" id="KW-0229">DNA integration</keyword>
<evidence type="ECO:0000259" key="5">
    <source>
        <dbReference type="PROSITE" id="PS51898"/>
    </source>
</evidence>
<dbReference type="InterPro" id="IPR013762">
    <property type="entry name" value="Integrase-like_cat_sf"/>
</dbReference>
<dbReference type="Proteomes" id="UP000192491">
    <property type="component" value="Unassembled WGS sequence"/>
</dbReference>
<evidence type="ECO:0000313" key="6">
    <source>
        <dbReference type="EMBL" id="OQX05084.1"/>
    </source>
</evidence>
<dbReference type="Gene3D" id="1.10.150.130">
    <property type="match status" value="1"/>
</dbReference>
<dbReference type="EMBL" id="MTEJ01000306">
    <property type="protein sequence ID" value="OQX05084.1"/>
    <property type="molecule type" value="Genomic_DNA"/>
</dbReference>
<dbReference type="GO" id="GO:0003677">
    <property type="term" value="F:DNA binding"/>
    <property type="evidence" value="ECO:0007669"/>
    <property type="project" value="UniProtKB-KW"/>
</dbReference>